<dbReference type="EMBL" id="UFQS01000410">
    <property type="protein sequence ID" value="SSX03686.1"/>
    <property type="molecule type" value="Genomic_DNA"/>
</dbReference>
<proteinExistence type="inferred from homology"/>
<evidence type="ECO:0000256" key="2">
    <source>
        <dbReference type="ARBA" id="ARBA00023002"/>
    </source>
</evidence>
<dbReference type="GO" id="GO:0016491">
    <property type="term" value="F:oxidoreductase activity"/>
    <property type="evidence" value="ECO:0007669"/>
    <property type="project" value="UniProtKB-KW"/>
</dbReference>
<dbReference type="PANTHER" id="PTHR43115">
    <property type="entry name" value="DEHYDROGENASE/REDUCTASE SDR FAMILY MEMBER 11"/>
    <property type="match status" value="1"/>
</dbReference>
<dbReference type="VEuPathDB" id="VectorBase:CSON010221"/>
<evidence type="ECO:0000313" key="3">
    <source>
        <dbReference type="EMBL" id="SSX03686.1"/>
    </source>
</evidence>
<dbReference type="AlphaFoldDB" id="A0A336KFN8"/>
<comment type="similarity">
    <text evidence="1">Belongs to the short-chain dehydrogenases/reductases (SDR) family.</text>
</comment>
<evidence type="ECO:0000313" key="4">
    <source>
        <dbReference type="EMBL" id="SSX24051.1"/>
    </source>
</evidence>
<dbReference type="EMBL" id="UFQT01000410">
    <property type="protein sequence ID" value="SSX24051.1"/>
    <property type="molecule type" value="Genomic_DNA"/>
</dbReference>
<keyword evidence="2" id="KW-0560">Oxidoreductase</keyword>
<reference evidence="3" key="1">
    <citation type="submission" date="2018-04" db="EMBL/GenBank/DDBJ databases">
        <authorList>
            <person name="Go L.Y."/>
            <person name="Mitchell J.A."/>
        </authorList>
    </citation>
    <scope>NUCLEOTIDE SEQUENCE</scope>
    <source>
        <tissue evidence="3">Whole organism</tissue>
    </source>
</reference>
<reference evidence="4" key="2">
    <citation type="submission" date="2018-07" db="EMBL/GenBank/DDBJ databases">
        <authorList>
            <person name="Quirk P.G."/>
            <person name="Krulwich T.A."/>
        </authorList>
    </citation>
    <scope>NUCLEOTIDE SEQUENCE</scope>
</reference>
<accession>A0A336KFN8</accession>
<name>A0A336KFN8_CULSO</name>
<dbReference type="PANTHER" id="PTHR43115:SF4">
    <property type="entry name" value="DEHYDROGENASE_REDUCTASE SDR FAMILY MEMBER 11"/>
    <property type="match status" value="1"/>
</dbReference>
<organism evidence="3">
    <name type="scientific">Culicoides sonorensis</name>
    <name type="common">Biting midge</name>
    <dbReference type="NCBI Taxonomy" id="179676"/>
    <lineage>
        <taxon>Eukaryota</taxon>
        <taxon>Metazoa</taxon>
        <taxon>Ecdysozoa</taxon>
        <taxon>Arthropoda</taxon>
        <taxon>Hexapoda</taxon>
        <taxon>Insecta</taxon>
        <taxon>Pterygota</taxon>
        <taxon>Neoptera</taxon>
        <taxon>Endopterygota</taxon>
        <taxon>Diptera</taxon>
        <taxon>Nematocera</taxon>
        <taxon>Chironomoidea</taxon>
        <taxon>Ceratopogonidae</taxon>
        <taxon>Ceratopogoninae</taxon>
        <taxon>Culicoides</taxon>
        <taxon>Monoculicoides</taxon>
    </lineage>
</organism>
<evidence type="ECO:0000256" key="1">
    <source>
        <dbReference type="ARBA" id="ARBA00006484"/>
    </source>
</evidence>
<gene>
    <name evidence="3" type="primary">CSON010221</name>
</gene>
<protein>
    <submittedName>
        <fullName evidence="3">CSON010221 protein</fullName>
    </submittedName>
</protein>
<sequence length="105" mass="11171">MLRAVLTEIIDVSKMPKEALEGMNMLKSEDIADAVIYLLSTPNSSISPGVVETNLGITAGMSKDVVKTISGLKSKDISDAVLYLLGTPSTVNVTEITIRPSNANY</sequence>